<dbReference type="OrthoDB" id="21292at2759"/>
<dbReference type="PANTHER" id="PTHR12774:SF2">
    <property type="entry name" value="PEROXISOMAL BIOGENESIS FACTOR 19"/>
    <property type="match status" value="1"/>
</dbReference>
<dbReference type="Gene3D" id="1.20.120.900">
    <property type="entry name" value="Pex19, mPTS binding domain"/>
    <property type="match status" value="1"/>
</dbReference>
<evidence type="ECO:0000256" key="1">
    <source>
        <dbReference type="ARBA" id="ARBA00006326"/>
    </source>
</evidence>
<proteinExistence type="inferred from homology"/>
<dbReference type="GO" id="GO:0045046">
    <property type="term" value="P:protein import into peroxisome membrane"/>
    <property type="evidence" value="ECO:0007669"/>
    <property type="project" value="TreeGrafter"/>
</dbReference>
<accession>A0A0N5CUH0</accession>
<evidence type="ECO:0000256" key="2">
    <source>
        <dbReference type="ARBA" id="ARBA00029688"/>
    </source>
</evidence>
<evidence type="ECO:0000313" key="4">
    <source>
        <dbReference type="Proteomes" id="UP000276776"/>
    </source>
</evidence>
<dbReference type="EMBL" id="UYYF01004269">
    <property type="protein sequence ID" value="VDN00932.1"/>
    <property type="molecule type" value="Genomic_DNA"/>
</dbReference>
<reference evidence="3 4" key="2">
    <citation type="submission" date="2018-11" db="EMBL/GenBank/DDBJ databases">
        <authorList>
            <consortium name="Pathogen Informatics"/>
        </authorList>
    </citation>
    <scope>NUCLEOTIDE SEQUENCE [LARGE SCALE GENOMIC DNA]</scope>
</reference>
<dbReference type="Pfam" id="PF04614">
    <property type="entry name" value="Pex19"/>
    <property type="match status" value="1"/>
</dbReference>
<protein>
    <recommendedName>
        <fullName evidence="2">Peroxin-19</fullName>
    </recommendedName>
</protein>
<dbReference type="Proteomes" id="UP000276776">
    <property type="component" value="Unassembled WGS sequence"/>
</dbReference>
<dbReference type="OMA" id="MERICSE"/>
<organism evidence="5">
    <name type="scientific">Thelazia callipaeda</name>
    <name type="common">Oriental eyeworm</name>
    <name type="synonym">Parasitic nematode</name>
    <dbReference type="NCBI Taxonomy" id="103827"/>
    <lineage>
        <taxon>Eukaryota</taxon>
        <taxon>Metazoa</taxon>
        <taxon>Ecdysozoa</taxon>
        <taxon>Nematoda</taxon>
        <taxon>Chromadorea</taxon>
        <taxon>Rhabditida</taxon>
        <taxon>Spirurina</taxon>
        <taxon>Spiruromorpha</taxon>
        <taxon>Thelazioidea</taxon>
        <taxon>Thelaziidae</taxon>
        <taxon>Thelazia</taxon>
    </lineage>
</organism>
<dbReference type="STRING" id="103827.A0A0N5CUH0"/>
<dbReference type="PANTHER" id="PTHR12774">
    <property type="entry name" value="PEROXISOMAL BIOGENESIS FACTOR 19"/>
    <property type="match status" value="1"/>
</dbReference>
<dbReference type="GO" id="GO:0005778">
    <property type="term" value="C:peroxisomal membrane"/>
    <property type="evidence" value="ECO:0007669"/>
    <property type="project" value="TreeGrafter"/>
</dbReference>
<dbReference type="WBParaSite" id="TCLT_0000391301-mRNA-1">
    <property type="protein sequence ID" value="TCLT_0000391301-mRNA-1"/>
    <property type="gene ID" value="TCLT_0000391301"/>
</dbReference>
<dbReference type="GO" id="GO:0033328">
    <property type="term" value="F:peroxisome membrane targeting sequence binding"/>
    <property type="evidence" value="ECO:0007669"/>
    <property type="project" value="TreeGrafter"/>
</dbReference>
<dbReference type="InterPro" id="IPR038322">
    <property type="entry name" value="Pex19_C_sf"/>
</dbReference>
<keyword evidence="4" id="KW-1185">Reference proteome</keyword>
<evidence type="ECO:0000313" key="3">
    <source>
        <dbReference type="EMBL" id="VDN00932.1"/>
    </source>
</evidence>
<name>A0A0N5CUH0_THECL</name>
<reference evidence="5" key="1">
    <citation type="submission" date="2017-02" db="UniProtKB">
        <authorList>
            <consortium name="WormBaseParasite"/>
        </authorList>
    </citation>
    <scope>IDENTIFICATION</scope>
</reference>
<sequence length="299" mass="34574">MVEEDKDKTGNDLSALLDSALSDFGRTRNTDDEIDSLMNAMDEHAAQKAAQKFDVLMKMHQDEYTRLQPSGSSSETTRMTTEERKAAENFQTMLKALIDAEQKTLTEYPPKENGDNDYNRASAENFIERLKASLIINSILEEYFIYMHYIYYVETIMKLAEQDPENLTDESQYETLMSLVQTFFSKDLMYPPLKQLLERFPEYFANHTELDADTKARYEKQINVMERICSEYEKDESEDFDEMKQRFEVITSLMVELQSYGYPPEELLGEAPPGWARDPETGMPKVDNVSKAAEACSLM</sequence>
<evidence type="ECO:0000313" key="5">
    <source>
        <dbReference type="WBParaSite" id="TCLT_0000391301-mRNA-1"/>
    </source>
</evidence>
<dbReference type="InterPro" id="IPR006708">
    <property type="entry name" value="Pex19"/>
</dbReference>
<gene>
    <name evidence="3" type="ORF">TCLT_LOCUS3902</name>
</gene>
<comment type="similarity">
    <text evidence="1">Belongs to the peroxin-19 family.</text>
</comment>
<dbReference type="AlphaFoldDB" id="A0A0N5CUH0"/>